<dbReference type="AlphaFoldDB" id="A0A0H2RK64"/>
<dbReference type="GO" id="GO:0006974">
    <property type="term" value="P:DNA damage response"/>
    <property type="evidence" value="ECO:0007669"/>
    <property type="project" value="TreeGrafter"/>
</dbReference>
<keyword evidence="3 7" id="KW-0479">Metal-binding</keyword>
<feature type="domain" description="Damage-control phosphatase ARMT1-like metal-binding" evidence="8">
    <location>
        <begin position="24"/>
        <end position="438"/>
    </location>
</feature>
<dbReference type="FunCoup" id="A0A0H2RK64">
    <property type="interactions" value="125"/>
</dbReference>
<dbReference type="GO" id="GO:0005634">
    <property type="term" value="C:nucleus"/>
    <property type="evidence" value="ECO:0007669"/>
    <property type="project" value="TreeGrafter"/>
</dbReference>
<dbReference type="EMBL" id="KQ086043">
    <property type="protein sequence ID" value="KLO09838.1"/>
    <property type="molecule type" value="Genomic_DNA"/>
</dbReference>
<dbReference type="FunFam" id="1.20.930.60:FF:000002">
    <property type="entry name" value="Protein-glutamate O-methyltransferase C1393.13"/>
    <property type="match status" value="1"/>
</dbReference>
<evidence type="ECO:0000256" key="5">
    <source>
        <dbReference type="ARBA" id="ARBA00023211"/>
    </source>
</evidence>
<dbReference type="GO" id="GO:0103026">
    <property type="term" value="F:fructose-1-phosphatase activity"/>
    <property type="evidence" value="ECO:0007669"/>
    <property type="project" value="RHEA"/>
</dbReference>
<evidence type="ECO:0000256" key="1">
    <source>
        <dbReference type="ARBA" id="ARBA00001326"/>
    </source>
</evidence>
<name>A0A0H2RK64_9AGAM</name>
<dbReference type="Pfam" id="PF01937">
    <property type="entry name" value="ARMT1-like_dom"/>
    <property type="match status" value="1"/>
</dbReference>
<dbReference type="InterPro" id="IPR039763">
    <property type="entry name" value="ARMT1"/>
</dbReference>
<evidence type="ECO:0000313" key="10">
    <source>
        <dbReference type="Proteomes" id="UP000053477"/>
    </source>
</evidence>
<evidence type="ECO:0000256" key="4">
    <source>
        <dbReference type="ARBA" id="ARBA00022801"/>
    </source>
</evidence>
<keyword evidence="5 7" id="KW-0464">Manganese</keyword>
<dbReference type="InParanoid" id="A0A0H2RK64"/>
<comment type="domain">
    <text evidence="7">Subfamily III proteins have a conserved RTxK motif about 40-50 residues from the C-terminus; the threonine may be replaced by serine or cysteine.</text>
</comment>
<evidence type="ECO:0000259" key="8">
    <source>
        <dbReference type="Pfam" id="PF01937"/>
    </source>
</evidence>
<gene>
    <name evidence="9" type="ORF">SCHPADRAFT_916569</name>
</gene>
<evidence type="ECO:0000256" key="2">
    <source>
        <dbReference type="ARBA" id="ARBA00009519"/>
    </source>
</evidence>
<dbReference type="Proteomes" id="UP000053477">
    <property type="component" value="Unassembled WGS sequence"/>
</dbReference>
<dbReference type="PANTHER" id="PTHR12260:SF6">
    <property type="entry name" value="DAMAGE-CONTROL PHOSPHATASE ARMT1"/>
    <property type="match status" value="1"/>
</dbReference>
<keyword evidence="10" id="KW-1185">Reference proteome</keyword>
<dbReference type="GO" id="GO:0046872">
    <property type="term" value="F:metal ion binding"/>
    <property type="evidence" value="ECO:0007669"/>
    <property type="project" value="UniProtKB-UniRule"/>
</dbReference>
<comment type="function">
    <text evidence="7">Metal-dependent phosphatase that shows phosphatase activity against several substrates, including fructose-1-phosphate and fructose-6-phosphate. Its preference for fructose-1-phosphate, a strong glycating agent that causes DNA damage rather than a canonical yeast metabolite, suggests a damage-control function in hexose phosphate metabolism.</text>
</comment>
<dbReference type="GO" id="GO:0097023">
    <property type="term" value="F:fructose 6-phosphate aldolase activity"/>
    <property type="evidence" value="ECO:0007669"/>
    <property type="project" value="RHEA"/>
</dbReference>
<dbReference type="STRING" id="27342.A0A0H2RK64"/>
<evidence type="ECO:0000313" key="9">
    <source>
        <dbReference type="EMBL" id="KLO09838.1"/>
    </source>
</evidence>
<dbReference type="PANTHER" id="PTHR12260">
    <property type="entry name" value="DAMAGE-CONTROL PHOSPHATASE ARMT1"/>
    <property type="match status" value="1"/>
</dbReference>
<dbReference type="Gene3D" id="1.20.930.60">
    <property type="match status" value="1"/>
</dbReference>
<proteinExistence type="inferred from homology"/>
<keyword evidence="4 7" id="KW-0378">Hydrolase</keyword>
<evidence type="ECO:0000256" key="6">
    <source>
        <dbReference type="ARBA" id="ARBA00048809"/>
    </source>
</evidence>
<dbReference type="SUPFAM" id="SSF111321">
    <property type="entry name" value="AF1104-like"/>
    <property type="match status" value="1"/>
</dbReference>
<evidence type="ECO:0000256" key="3">
    <source>
        <dbReference type="ARBA" id="ARBA00022723"/>
    </source>
</evidence>
<dbReference type="Gene3D" id="3.40.50.10880">
    <property type="entry name" value="Uncharacterised protein PF01937, DUF89, domain 3"/>
    <property type="match status" value="1"/>
</dbReference>
<comment type="catalytic activity">
    <reaction evidence="1 7">
        <text>beta-D-fructose 1-phosphate + H2O = D-fructose + phosphate</text>
        <dbReference type="Rhea" id="RHEA:35603"/>
        <dbReference type="ChEBI" id="CHEBI:15377"/>
        <dbReference type="ChEBI" id="CHEBI:37721"/>
        <dbReference type="ChEBI" id="CHEBI:43474"/>
        <dbReference type="ChEBI" id="CHEBI:138881"/>
    </reaction>
</comment>
<dbReference type="OrthoDB" id="541375at2759"/>
<dbReference type="EC" id="3.1.3.-" evidence="7"/>
<organism evidence="9 10">
    <name type="scientific">Schizopora paradoxa</name>
    <dbReference type="NCBI Taxonomy" id="27342"/>
    <lineage>
        <taxon>Eukaryota</taxon>
        <taxon>Fungi</taxon>
        <taxon>Dikarya</taxon>
        <taxon>Basidiomycota</taxon>
        <taxon>Agaricomycotina</taxon>
        <taxon>Agaricomycetes</taxon>
        <taxon>Hymenochaetales</taxon>
        <taxon>Schizoporaceae</taxon>
        <taxon>Schizopora</taxon>
    </lineage>
</organism>
<protein>
    <recommendedName>
        <fullName evidence="7">Sugar phosphate phosphatase</fullName>
        <ecNumber evidence="7">3.1.3.-</ecNumber>
    </recommendedName>
</protein>
<accession>A0A0H2RK64</accession>
<evidence type="ECO:0000256" key="7">
    <source>
        <dbReference type="RuleBase" id="RU367030"/>
    </source>
</evidence>
<comment type="cofactor">
    <cofactor evidence="7">
        <name>Mn(2+)</name>
        <dbReference type="ChEBI" id="CHEBI:29035"/>
    </cofactor>
    <cofactor evidence="7">
        <name>Ni(2+)</name>
        <dbReference type="ChEBI" id="CHEBI:49786"/>
    </cofactor>
</comment>
<comment type="catalytic activity">
    <reaction evidence="6 7">
        <text>beta-D-fructose 6-phosphate = dihydroxyacetone + D-glyceraldehyde 3-phosphate</text>
        <dbReference type="Rhea" id="RHEA:28002"/>
        <dbReference type="ChEBI" id="CHEBI:16016"/>
        <dbReference type="ChEBI" id="CHEBI:57634"/>
        <dbReference type="ChEBI" id="CHEBI:59776"/>
    </reaction>
</comment>
<reference evidence="9 10" key="1">
    <citation type="submission" date="2015-04" db="EMBL/GenBank/DDBJ databases">
        <title>Complete genome sequence of Schizopora paradoxa KUC8140, a cosmopolitan wood degrader in East Asia.</title>
        <authorList>
            <consortium name="DOE Joint Genome Institute"/>
            <person name="Min B."/>
            <person name="Park H."/>
            <person name="Jang Y."/>
            <person name="Kim J.-J."/>
            <person name="Kim K.H."/>
            <person name="Pangilinan J."/>
            <person name="Lipzen A."/>
            <person name="Riley R."/>
            <person name="Grigoriev I.V."/>
            <person name="Spatafora J.W."/>
            <person name="Choi I.-G."/>
        </authorList>
    </citation>
    <scope>NUCLEOTIDE SEQUENCE [LARGE SCALE GENOMIC DNA]</scope>
    <source>
        <strain evidence="9 10">KUC8140</strain>
    </source>
</reference>
<comment type="similarity">
    <text evidence="2 7">Belongs to the damage-control phosphatase family. Sugar phosphate phosphatase III subfamily.</text>
</comment>
<sequence>MASFEPPYPPYDPTDEKGFSYETVLKRWPIILTKLIDHVHNVNHKLIMEESASPSREETVEEGKRIISEVSKLKYEMARDRAIAKLADDGEADFEKFNEELDKLTEDGKGTWFKAPWLYAECYLYRFLRSLFSMTKHWKEHDPFLAGKLDSFQASSAAIYKLAATMQELEVTKADLQSDVTKLDVLFNEMIQMCLWFDLSLLTNLTHEDILKLQSVGKEAQEERRSFILHDDEKAAFSHLKTLKGARIDFVLDNAGFELFTDLVFADFLVTYTPYVSKVVFHPKSIPWFVSDVTPPDFQMLFTSLLKSDFFTTKSPPSENDVSNLTSMVHRWQSYLASGTFALSVPPETKLGASNEMLDFWTMSYPYWEMQSKAGKLYEWMLGSELVVFKGDLKLTGDVSWPASTPFETAIGPLAGAFPILSLRTSKADVVVGVDQARADELDAQDYTWRFGGKYALISFVPRTT</sequence>
<dbReference type="InterPro" id="IPR036075">
    <property type="entry name" value="ARMT-1-like_metal-bd_sf"/>
</dbReference>
<dbReference type="InterPro" id="IPR002791">
    <property type="entry name" value="ARMT1-like_metal-bd"/>
</dbReference>